<sequence>MALAVFVSFDVVLKRCLMEYHSLEVSSMMSFKERYEHIYQSNNEFIKDNQINIDPLPVDGDSRWGVSVVFRPKIPLEVWRDLDKLKPLLGENHFYYCDNNVHVTFRSLEAYRQTVYESDNLVKRYAEVLKTTFSDVGRMRISLRGIVGVKSGLILCGIPDFNMADLRLDFFERLQQSNLVTSGPETSVSKLRNTCHASLTVFSSELDLPAESHEMLSNLRHKDYGEVDVTDIEIVSYRRTLDVINVQSLTKIDLS</sequence>
<dbReference type="AlphaFoldDB" id="A0A1A8TC58"/>
<accession>A0A1A8TC58</accession>
<protein>
    <submittedName>
        <fullName evidence="1">Uncharacterized protein</fullName>
    </submittedName>
</protein>
<evidence type="ECO:0000313" key="2">
    <source>
        <dbReference type="Proteomes" id="UP000092544"/>
    </source>
</evidence>
<dbReference type="Proteomes" id="UP000092544">
    <property type="component" value="Unassembled WGS sequence"/>
</dbReference>
<evidence type="ECO:0000313" key="1">
    <source>
        <dbReference type="EMBL" id="SBS29210.1"/>
    </source>
</evidence>
<reference evidence="1 2" key="1">
    <citation type="submission" date="2016-06" db="EMBL/GenBank/DDBJ databases">
        <authorList>
            <person name="Kjaerup R.B."/>
            <person name="Dalgaard T.S."/>
            <person name="Juul-Madsen H.R."/>
        </authorList>
    </citation>
    <scope>NUCLEOTIDE SEQUENCE [LARGE SCALE GENOMIC DNA]</scope>
    <source>
        <strain evidence="1 2">CECT 8886</strain>
    </source>
</reference>
<gene>
    <name evidence="1" type="ORF">MSP8886_01476</name>
</gene>
<dbReference type="RefSeq" id="WP_067014195.1">
    <property type="nucleotide sequence ID" value="NZ_FLOB01000002.1"/>
</dbReference>
<proteinExistence type="predicted"/>
<dbReference type="EMBL" id="FLOB01000002">
    <property type="protein sequence ID" value="SBS29210.1"/>
    <property type="molecule type" value="Genomic_DNA"/>
</dbReference>
<keyword evidence="2" id="KW-1185">Reference proteome</keyword>
<name>A0A1A8TC58_9GAMM</name>
<dbReference type="OrthoDB" id="4311410at2"/>
<organism evidence="1 2">
    <name type="scientific">Marinomonas spartinae</name>
    <dbReference type="NCBI Taxonomy" id="1792290"/>
    <lineage>
        <taxon>Bacteria</taxon>
        <taxon>Pseudomonadati</taxon>
        <taxon>Pseudomonadota</taxon>
        <taxon>Gammaproteobacteria</taxon>
        <taxon>Oceanospirillales</taxon>
        <taxon>Oceanospirillaceae</taxon>
        <taxon>Marinomonas</taxon>
    </lineage>
</organism>